<comment type="caution">
    <text evidence="1">The sequence shown here is derived from an EMBL/GenBank/DDBJ whole genome shotgun (WGS) entry which is preliminary data.</text>
</comment>
<reference evidence="1" key="1">
    <citation type="submission" date="2019-03" db="EMBL/GenBank/DDBJ databases">
        <title>Single cell metagenomics reveals metabolic interactions within the superorganism composed of flagellate Streblomastix strix and complex community of Bacteroidetes bacteria on its surface.</title>
        <authorList>
            <person name="Treitli S.C."/>
            <person name="Kolisko M."/>
            <person name="Husnik F."/>
            <person name="Keeling P."/>
            <person name="Hampl V."/>
        </authorList>
    </citation>
    <scope>NUCLEOTIDE SEQUENCE</scope>
    <source>
        <strain evidence="1">STM</strain>
    </source>
</reference>
<evidence type="ECO:0000313" key="1">
    <source>
        <dbReference type="EMBL" id="KAA6333016.1"/>
    </source>
</evidence>
<sequence length="41" mass="4913">IQDLFKGILKPQYISPEQKKVEEKFKADNFDLINWFVISNK</sequence>
<keyword evidence="1" id="KW-0378">Hydrolase</keyword>
<accession>A0A5J4RG10</accession>
<proteinExistence type="predicted"/>
<dbReference type="GO" id="GO:0016787">
    <property type="term" value="F:hydrolase activity"/>
    <property type="evidence" value="ECO:0007669"/>
    <property type="project" value="UniProtKB-KW"/>
</dbReference>
<dbReference type="AlphaFoldDB" id="A0A5J4RG10"/>
<protein>
    <submittedName>
        <fullName evidence="1">RNA polymerase-associated protein RapA</fullName>
        <ecNumber evidence="1">3.6.4.-</ecNumber>
    </submittedName>
</protein>
<feature type="non-terminal residue" evidence="1">
    <location>
        <position position="1"/>
    </location>
</feature>
<dbReference type="EC" id="3.6.4.-" evidence="1"/>
<dbReference type="EMBL" id="SNRY01001166">
    <property type="protein sequence ID" value="KAA6333016.1"/>
    <property type="molecule type" value="Genomic_DNA"/>
</dbReference>
<organism evidence="1">
    <name type="scientific">termite gut metagenome</name>
    <dbReference type="NCBI Taxonomy" id="433724"/>
    <lineage>
        <taxon>unclassified sequences</taxon>
        <taxon>metagenomes</taxon>
        <taxon>organismal metagenomes</taxon>
    </lineage>
</organism>
<name>A0A5J4RG10_9ZZZZ</name>
<gene>
    <name evidence="1" type="ORF">EZS27_018537</name>
</gene>